<accession>A0A2T2WMI6</accession>
<dbReference type="Proteomes" id="UP000242699">
    <property type="component" value="Unassembled WGS sequence"/>
</dbReference>
<comment type="caution">
    <text evidence="3">The sequence shown here is derived from an EMBL/GenBank/DDBJ whole genome shotgun (WGS) entry which is preliminary data.</text>
</comment>
<gene>
    <name evidence="3" type="ORF">C7B43_20050</name>
</gene>
<feature type="region of interest" description="Disordered" evidence="1">
    <location>
        <begin position="202"/>
        <end position="233"/>
    </location>
</feature>
<proteinExistence type="predicted"/>
<evidence type="ECO:0000313" key="4">
    <source>
        <dbReference type="Proteomes" id="UP000242699"/>
    </source>
</evidence>
<dbReference type="AlphaFoldDB" id="A0A2T2WMI6"/>
<keyword evidence="2" id="KW-1133">Transmembrane helix</keyword>
<protein>
    <recommendedName>
        <fullName evidence="5">DUF4232 domain-containing protein</fullName>
    </recommendedName>
</protein>
<evidence type="ECO:0000256" key="2">
    <source>
        <dbReference type="SAM" id="Phobius"/>
    </source>
</evidence>
<feature type="compositionally biased region" description="Polar residues" evidence="1">
    <location>
        <begin position="202"/>
        <end position="211"/>
    </location>
</feature>
<evidence type="ECO:0000313" key="3">
    <source>
        <dbReference type="EMBL" id="PSR23455.1"/>
    </source>
</evidence>
<sequence>MKSFRRELWVIGAGGLSVILVGLAAFLSITPRRSSSPLSSRTNTAAASSDASKSSTSIPPHCRTSQLTLRIGDWIGFAGGSIILKQLHNTSHEACSIQGTPRVHTFVTAHPSEALPVHQEITYAKHPMQPVILAPDGWASFYESITAHHYDRSLAAIQLTTQLRLPGAVHPIVVETSPGGDRLVSIFVSGIYPGKYPSNTPGIQWSNSGHPPTSPPLPTHRKKVPGATSYGSP</sequence>
<keyword evidence="2" id="KW-0812">Transmembrane</keyword>
<dbReference type="EMBL" id="PXYT01000093">
    <property type="protein sequence ID" value="PSR23455.1"/>
    <property type="molecule type" value="Genomic_DNA"/>
</dbReference>
<name>A0A2T2WMI6_9FIRM</name>
<feature type="transmembrane region" description="Helical" evidence="2">
    <location>
        <begin position="7"/>
        <end position="29"/>
    </location>
</feature>
<evidence type="ECO:0008006" key="5">
    <source>
        <dbReference type="Google" id="ProtNLM"/>
    </source>
</evidence>
<evidence type="ECO:0000256" key="1">
    <source>
        <dbReference type="SAM" id="MobiDB-lite"/>
    </source>
</evidence>
<feature type="compositionally biased region" description="Low complexity" evidence="1">
    <location>
        <begin position="33"/>
        <end position="57"/>
    </location>
</feature>
<keyword evidence="2" id="KW-0472">Membrane</keyword>
<organism evidence="3 4">
    <name type="scientific">Sulfobacillus benefaciens</name>
    <dbReference type="NCBI Taxonomy" id="453960"/>
    <lineage>
        <taxon>Bacteria</taxon>
        <taxon>Bacillati</taxon>
        <taxon>Bacillota</taxon>
        <taxon>Clostridia</taxon>
        <taxon>Eubacteriales</taxon>
        <taxon>Clostridiales Family XVII. Incertae Sedis</taxon>
        <taxon>Sulfobacillus</taxon>
    </lineage>
</organism>
<feature type="region of interest" description="Disordered" evidence="1">
    <location>
        <begin position="33"/>
        <end position="61"/>
    </location>
</feature>
<reference evidence="3 4" key="1">
    <citation type="journal article" date="2014" name="BMC Genomics">
        <title>Comparison of environmental and isolate Sulfobacillus genomes reveals diverse carbon, sulfur, nitrogen, and hydrogen metabolisms.</title>
        <authorList>
            <person name="Justice N.B."/>
            <person name="Norman A."/>
            <person name="Brown C.T."/>
            <person name="Singh A."/>
            <person name="Thomas B.C."/>
            <person name="Banfield J.F."/>
        </authorList>
    </citation>
    <scope>NUCLEOTIDE SEQUENCE [LARGE SCALE GENOMIC DNA]</scope>
    <source>
        <strain evidence="3">AMDSBA1</strain>
    </source>
</reference>